<evidence type="ECO:0000313" key="1">
    <source>
        <dbReference type="EMBL" id="ANF54111.1"/>
    </source>
</evidence>
<evidence type="ECO:0000313" key="2">
    <source>
        <dbReference type="Proteomes" id="UP000077603"/>
    </source>
</evidence>
<dbReference type="Proteomes" id="UP000077603">
    <property type="component" value="Chromosome"/>
</dbReference>
<sequence length="158" mass="16912">MTVITHNRRRSRLSTLIDQPGGVSVGTALKQARANLAEYETRSREVIEEQVSALAGMKPPSSPDEASAALDQAYARSSAVIDAAGPFEMKDICTAAANLCDLIDAAPEDQAFDWRIVTVHAQALRLLLTLPSEADDARAQVLDSLKDVLKAKVPGAKD</sequence>
<dbReference type="AlphaFoldDB" id="A0A172Y4G4"/>
<keyword evidence="2" id="KW-1185">Reference proteome</keyword>
<name>A0A172Y4G4_9CAUL</name>
<dbReference type="RefSeq" id="WP_025977209.1">
    <property type="nucleotide sequence ID" value="NZ_CP015614.1"/>
</dbReference>
<reference evidence="1 2" key="1">
    <citation type="journal article" date="2014" name="Genome Announc.">
        <title>Genome Sequence of a Promising Hydrogen-Producing Facultative Anaerobic Bacterium, Brevundimonas naejangsanensis Strain B1.</title>
        <authorList>
            <person name="Su H."/>
            <person name="Zhang T."/>
            <person name="Bao M."/>
            <person name="Jiang Y."/>
            <person name="Wang Y."/>
            <person name="Tan T."/>
        </authorList>
    </citation>
    <scope>NUCLEOTIDE SEQUENCE [LARGE SCALE GENOMIC DNA]</scope>
    <source>
        <strain evidence="1 2">B1</strain>
    </source>
</reference>
<proteinExistence type="predicted"/>
<dbReference type="eggNOG" id="ENOG502ZG1D">
    <property type="taxonomic scope" value="Bacteria"/>
</dbReference>
<dbReference type="KEGG" id="bne:DA69_04750"/>
<accession>A0A172Y4G4</accession>
<organism evidence="1 2">
    <name type="scientific">Brevundimonas naejangsanensis</name>
    <dbReference type="NCBI Taxonomy" id="588932"/>
    <lineage>
        <taxon>Bacteria</taxon>
        <taxon>Pseudomonadati</taxon>
        <taxon>Pseudomonadota</taxon>
        <taxon>Alphaproteobacteria</taxon>
        <taxon>Caulobacterales</taxon>
        <taxon>Caulobacteraceae</taxon>
        <taxon>Brevundimonas</taxon>
    </lineage>
</organism>
<dbReference type="EMBL" id="CP015614">
    <property type="protein sequence ID" value="ANF54111.1"/>
    <property type="molecule type" value="Genomic_DNA"/>
</dbReference>
<dbReference type="OrthoDB" id="7211089at2"/>
<dbReference type="STRING" id="588932.DA69_04750"/>
<protein>
    <submittedName>
        <fullName evidence="1">Chemotaxis protein CheE</fullName>
    </submittedName>
</protein>
<gene>
    <name evidence="1" type="ORF">DA69_04750</name>
</gene>